<evidence type="ECO:0000313" key="2">
    <source>
        <dbReference type="Proteomes" id="UP000595498"/>
    </source>
</evidence>
<keyword evidence="2" id="KW-1185">Reference proteome</keyword>
<dbReference type="InterPro" id="IPR021398">
    <property type="entry name" value="DUF3037"/>
</dbReference>
<dbReference type="Pfam" id="PF11236">
    <property type="entry name" value="DUF3037"/>
    <property type="match status" value="1"/>
</dbReference>
<organism evidence="1 2">
    <name type="scientific">Sphingobacterium multivorum</name>
    <dbReference type="NCBI Taxonomy" id="28454"/>
    <lineage>
        <taxon>Bacteria</taxon>
        <taxon>Pseudomonadati</taxon>
        <taxon>Bacteroidota</taxon>
        <taxon>Sphingobacteriia</taxon>
        <taxon>Sphingobacteriales</taxon>
        <taxon>Sphingobacteriaceae</taxon>
        <taxon>Sphingobacterium</taxon>
    </lineage>
</organism>
<proteinExistence type="predicted"/>
<dbReference type="Proteomes" id="UP000595498">
    <property type="component" value="Chromosome"/>
</dbReference>
<reference evidence="1 2" key="1">
    <citation type="submission" date="2021-01" db="EMBL/GenBank/DDBJ databases">
        <title>FDA dAtabase for Regulatory Grade micrObial Sequences (FDA-ARGOS): Supporting development and validation of Infectious Disease Dx tests.</title>
        <authorList>
            <person name="Sproer C."/>
            <person name="Gronow S."/>
            <person name="Severitt S."/>
            <person name="Schroder I."/>
            <person name="Tallon L."/>
            <person name="Sadzewicz L."/>
            <person name="Zhao X."/>
            <person name="Boylan J."/>
            <person name="Ott S."/>
            <person name="Bowen H."/>
            <person name="Vavikolanu K."/>
            <person name="Mehta A."/>
            <person name="Aluvathingal J."/>
            <person name="Nadendla S."/>
            <person name="Lowell S."/>
            <person name="Myers T."/>
            <person name="Yan Y."/>
            <person name="Sichtig H."/>
        </authorList>
    </citation>
    <scope>NUCLEOTIDE SEQUENCE [LARGE SCALE GENOMIC DNA]</scope>
    <source>
        <strain evidence="1 2">FDAARGOS_1141</strain>
    </source>
</reference>
<name>A0ABX7CVB6_SPHMU</name>
<protein>
    <submittedName>
        <fullName evidence="1">DUF3037 domain-containing protein</fullName>
    </submittedName>
</protein>
<evidence type="ECO:0000313" key="1">
    <source>
        <dbReference type="EMBL" id="QQT55313.1"/>
    </source>
</evidence>
<dbReference type="EMBL" id="CP068224">
    <property type="protein sequence ID" value="QQT55313.1"/>
    <property type="molecule type" value="Genomic_DNA"/>
</dbReference>
<sequence>MKKFQYQVLQFCPDKVTGEFLNVGIVVFDPTNQNLAYRILHKVGSIGQLFEQANTRYLIKQLNTIHTSLNKIKNAIERDKLGMNVFKSVDELTRKAFVRDDSALLFSDIRHSLDISIDHLVDYLGERMLTVGKIEIDQDIKSDKEVWTKMFKRYFDDRDISPLLSPRTVKTKYDEISFEHTWKNGHINFFESVNFDLQKEDTIKNKVRRWAGQIEELKTVGEELHLYILANMPDANDQMSEYISSFLSDKSSKDVRVDIVTLNEADSFVNDLKEEIVNHPS</sequence>
<accession>A0ABX7CVB6</accession>
<gene>
    <name evidence="1" type="ORF">I6I98_08685</name>
</gene>